<dbReference type="Pfam" id="PF22669">
    <property type="entry name" value="Exo_endo_phos2"/>
    <property type="match status" value="2"/>
</dbReference>
<dbReference type="GO" id="GO:0004439">
    <property type="term" value="F:phosphatidylinositol-4,5-bisphosphate 5-phosphatase activity"/>
    <property type="evidence" value="ECO:0007669"/>
    <property type="project" value="TreeGrafter"/>
</dbReference>
<evidence type="ECO:0000256" key="1">
    <source>
        <dbReference type="ARBA" id="ARBA00010768"/>
    </source>
</evidence>
<dbReference type="InterPro" id="IPR036691">
    <property type="entry name" value="Endo/exonu/phosph_ase_sf"/>
</dbReference>
<dbReference type="GO" id="GO:0046856">
    <property type="term" value="P:phosphatidylinositol dephosphorylation"/>
    <property type="evidence" value="ECO:0007669"/>
    <property type="project" value="InterPro"/>
</dbReference>
<dbReference type="Gene3D" id="3.60.10.10">
    <property type="entry name" value="Endonuclease/exonuclease/phosphatase"/>
    <property type="match status" value="1"/>
</dbReference>
<evidence type="ECO:0000256" key="3">
    <source>
        <dbReference type="SAM" id="MobiDB-lite"/>
    </source>
</evidence>
<comment type="similarity">
    <text evidence="1">Belongs to the inositol polyphosphate 5-phosphatase family.</text>
</comment>
<dbReference type="InterPro" id="IPR045849">
    <property type="entry name" value="IP5P_plant"/>
</dbReference>
<dbReference type="AlphaFoldDB" id="A0A8T0UA39"/>
<proteinExistence type="inferred from homology"/>
<dbReference type="PANTHER" id="PTHR45666:SF29">
    <property type="entry name" value="INOSITOL POLYPHOSPHATE-RELATED PHOSPHATASE DOMAIN-CONTAINING PROTEIN"/>
    <property type="match status" value="1"/>
</dbReference>
<dbReference type="SUPFAM" id="SSF56219">
    <property type="entry name" value="DNase I-like"/>
    <property type="match status" value="1"/>
</dbReference>
<reference evidence="5" key="1">
    <citation type="submission" date="2020-05" db="EMBL/GenBank/DDBJ databases">
        <title>WGS assembly of Panicum virgatum.</title>
        <authorList>
            <person name="Lovell J.T."/>
            <person name="Jenkins J."/>
            <person name="Shu S."/>
            <person name="Juenger T.E."/>
            <person name="Schmutz J."/>
        </authorList>
    </citation>
    <scope>NUCLEOTIDE SEQUENCE</scope>
    <source>
        <strain evidence="5">AP13</strain>
    </source>
</reference>
<sequence>MAAPPGSPRTPRMADPEDSQTRAAPYRLRRQNSEILRAQYIDVRELRICAGTWNVGSICPPSDLDIQEWLDRDEPADIYALGFEETIPLEVGYMIGTEDTRPVAAWEHIIHEALNKKCPDKSKFEHHSDSPARFNPSDYVLEMDNGLLNESSNDSDGELHLLDSARSSGSGHCLQPLDLACDVSIDNRVERKRPQYVRLISKQMVGVFLSVWVRRSLQKHIQNVQVSIVGVGTRGFIGNKGSVSVSMSIHETHFCFVCCHLAAGEKNGDELKRNGNVEEIHRRTVFGNPVHILGLPQKIHDHERIIWLGDLNYRLNLSYERAHELISKQDWNGLFEKDQLKKELGKGCTFDGWVEGAISFPPTYKYEFNSEKYVSDATKSGRTPAWCDRILSYGKGTRLLSYKRAELLFSDHRPVSAVYMADVEVFVHRKFQRALTLTPYKG</sequence>
<organism evidence="5 6">
    <name type="scientific">Panicum virgatum</name>
    <name type="common">Blackwell switchgrass</name>
    <dbReference type="NCBI Taxonomy" id="38727"/>
    <lineage>
        <taxon>Eukaryota</taxon>
        <taxon>Viridiplantae</taxon>
        <taxon>Streptophyta</taxon>
        <taxon>Embryophyta</taxon>
        <taxon>Tracheophyta</taxon>
        <taxon>Spermatophyta</taxon>
        <taxon>Magnoliopsida</taxon>
        <taxon>Liliopsida</taxon>
        <taxon>Poales</taxon>
        <taxon>Poaceae</taxon>
        <taxon>PACMAD clade</taxon>
        <taxon>Panicoideae</taxon>
        <taxon>Panicodae</taxon>
        <taxon>Paniceae</taxon>
        <taxon>Panicinae</taxon>
        <taxon>Panicum</taxon>
        <taxon>Panicum sect. Hiantes</taxon>
    </lineage>
</organism>
<keyword evidence="2" id="KW-0378">Hydrolase</keyword>
<evidence type="ECO:0000259" key="4">
    <source>
        <dbReference type="SMART" id="SM00128"/>
    </source>
</evidence>
<keyword evidence="6" id="KW-1185">Reference proteome</keyword>
<dbReference type="PANTHER" id="PTHR45666">
    <property type="entry name" value="TYPE IV INOSITOL POLYPHOSPHATE 5-PHOSPHATASE 9"/>
    <property type="match status" value="1"/>
</dbReference>
<name>A0A8T0UA39_PANVG</name>
<protein>
    <recommendedName>
        <fullName evidence="4">Inositol polyphosphate-related phosphatase domain-containing protein</fullName>
    </recommendedName>
</protein>
<dbReference type="OrthoDB" id="603588at2759"/>
<dbReference type="GO" id="GO:0004445">
    <property type="term" value="F:inositol-polyphosphate 5-phosphatase activity"/>
    <property type="evidence" value="ECO:0007669"/>
    <property type="project" value="InterPro"/>
</dbReference>
<feature type="region of interest" description="Disordered" evidence="3">
    <location>
        <begin position="1"/>
        <end position="23"/>
    </location>
</feature>
<dbReference type="SMART" id="SM00128">
    <property type="entry name" value="IPPc"/>
    <property type="match status" value="1"/>
</dbReference>
<evidence type="ECO:0000313" key="6">
    <source>
        <dbReference type="Proteomes" id="UP000823388"/>
    </source>
</evidence>
<evidence type="ECO:0000313" key="5">
    <source>
        <dbReference type="EMBL" id="KAG2617906.1"/>
    </source>
</evidence>
<gene>
    <name evidence="5" type="ORF">PVAP13_3NG258062</name>
</gene>
<comment type="caution">
    <text evidence="5">The sequence shown here is derived from an EMBL/GenBank/DDBJ whole genome shotgun (WGS) entry which is preliminary data.</text>
</comment>
<evidence type="ECO:0000256" key="2">
    <source>
        <dbReference type="ARBA" id="ARBA00022801"/>
    </source>
</evidence>
<dbReference type="Proteomes" id="UP000823388">
    <property type="component" value="Chromosome 3N"/>
</dbReference>
<feature type="domain" description="Inositol polyphosphate-related phosphatase" evidence="4">
    <location>
        <begin position="44"/>
        <end position="428"/>
    </location>
</feature>
<dbReference type="EMBL" id="CM029042">
    <property type="protein sequence ID" value="KAG2617906.1"/>
    <property type="molecule type" value="Genomic_DNA"/>
</dbReference>
<accession>A0A8T0UA39</accession>
<dbReference type="InterPro" id="IPR000300">
    <property type="entry name" value="IPPc"/>
</dbReference>
<dbReference type="GO" id="GO:0034485">
    <property type="term" value="F:phosphatidylinositol-3,4,5-trisphosphate 5-phosphatase activity"/>
    <property type="evidence" value="ECO:0007669"/>
    <property type="project" value="TreeGrafter"/>
</dbReference>